<proteinExistence type="predicted"/>
<organism evidence="3 4">
    <name type="scientific">Candidatus Aeolococcus gillhamiae</name>
    <dbReference type="NCBI Taxonomy" id="3127015"/>
    <lineage>
        <taxon>Bacteria</taxon>
        <taxon>Bacillati</taxon>
        <taxon>Candidatus Dormiibacterota</taxon>
        <taxon>Candidatus Dormibacteria</taxon>
        <taxon>Candidatus Aeolococcales</taxon>
        <taxon>Candidatus Aeolococcaceae</taxon>
        <taxon>Candidatus Aeolococcus</taxon>
    </lineage>
</organism>
<evidence type="ECO:0000313" key="5">
    <source>
        <dbReference type="Proteomes" id="UP000606991"/>
    </source>
</evidence>
<dbReference type="EMBL" id="JAEKNS010000131">
    <property type="protein sequence ID" value="MBJ7595704.1"/>
    <property type="molecule type" value="Genomic_DNA"/>
</dbReference>
<evidence type="ECO:0000313" key="4">
    <source>
        <dbReference type="Proteomes" id="UP000248724"/>
    </source>
</evidence>
<reference evidence="3 4" key="1">
    <citation type="journal article" date="2017" name="Nature">
        <title>Atmospheric trace gases support primary production in Antarctic desert surface soil.</title>
        <authorList>
            <person name="Ji M."/>
            <person name="Greening C."/>
            <person name="Vanwonterghem I."/>
            <person name="Carere C.R."/>
            <person name="Bay S.K."/>
            <person name="Steen J.A."/>
            <person name="Montgomery K."/>
            <person name="Lines T."/>
            <person name="Beardall J."/>
            <person name="van Dorst J."/>
            <person name="Snape I."/>
            <person name="Stott M.B."/>
            <person name="Hugenholtz P."/>
            <person name="Ferrari B.C."/>
        </authorList>
    </citation>
    <scope>NUCLEOTIDE SEQUENCE [LARGE SCALE GENOMIC DNA]</scope>
    <source>
        <strain evidence="3">RRmetagenome_bin12</strain>
    </source>
</reference>
<dbReference type="RefSeq" id="WP_337313052.1">
    <property type="nucleotide sequence ID" value="NZ_JAEKNS010000131.1"/>
</dbReference>
<reference evidence="2 5" key="3">
    <citation type="submission" date="2020-10" db="EMBL/GenBank/DDBJ databases">
        <title>Ca. Dormibacterota MAGs.</title>
        <authorList>
            <person name="Montgomery K."/>
        </authorList>
    </citation>
    <scope>NUCLEOTIDE SEQUENCE [LARGE SCALE GENOMIC DNA]</scope>
    <source>
        <strain evidence="2">SC8812_S17_18</strain>
    </source>
</reference>
<evidence type="ECO:0000313" key="3">
    <source>
        <dbReference type="EMBL" id="PZR82626.1"/>
    </source>
</evidence>
<dbReference type="SUPFAM" id="SSF53474">
    <property type="entry name" value="alpha/beta-Hydrolases"/>
    <property type="match status" value="1"/>
</dbReference>
<sequence>MTQLEERFITHAGGRVRYLVGGSGHPLVLCHGFLGSAENFETWFDELGRIRTLVVPDLPGCGASPPLRDGRHTAGALAAAVEAVCRDVEVDRYDLGGLCLGSSVAMAMLKRRPAAVDRLLLHTPLLAPALVRRRFHLQVRTFMAPGIFPAISWLSRQRVVSDLYKRLLVEGDNVDSAAAEMNFRNQLRADPRALREWILHGLRRDDVQLLRGSSSAALIIVAADDRIVDVPVLRQTVAGMDHVHLAGVADAGHGWTETYVRRQLELIRAFLLDQPIPQTAAVAQVA</sequence>
<dbReference type="Gene3D" id="3.40.50.1820">
    <property type="entry name" value="alpha/beta hydrolase"/>
    <property type="match status" value="1"/>
</dbReference>
<feature type="domain" description="AB hydrolase-1" evidence="1">
    <location>
        <begin position="26"/>
        <end position="253"/>
    </location>
</feature>
<keyword evidence="2" id="KW-0378">Hydrolase</keyword>
<dbReference type="PANTHER" id="PTHR43194:SF2">
    <property type="entry name" value="PEROXISOMAL MEMBRANE PROTEIN LPX1"/>
    <property type="match status" value="1"/>
</dbReference>
<dbReference type="Proteomes" id="UP000248724">
    <property type="component" value="Unassembled WGS sequence"/>
</dbReference>
<dbReference type="PANTHER" id="PTHR43194">
    <property type="entry name" value="HYDROLASE ALPHA/BETA FOLD FAMILY"/>
    <property type="match status" value="1"/>
</dbReference>
<dbReference type="InterPro" id="IPR000073">
    <property type="entry name" value="AB_hydrolase_1"/>
</dbReference>
<dbReference type="Pfam" id="PF00561">
    <property type="entry name" value="Abhydrolase_1"/>
    <property type="match status" value="1"/>
</dbReference>
<reference evidence="3" key="2">
    <citation type="submission" date="2018-05" db="EMBL/GenBank/DDBJ databases">
        <authorList>
            <person name="Ferrari B."/>
        </authorList>
    </citation>
    <scope>NUCLEOTIDE SEQUENCE</scope>
    <source>
        <strain evidence="3">RRmetagenome_bin12</strain>
    </source>
</reference>
<evidence type="ECO:0000313" key="2">
    <source>
        <dbReference type="EMBL" id="MBJ7595704.1"/>
    </source>
</evidence>
<evidence type="ECO:0000259" key="1">
    <source>
        <dbReference type="Pfam" id="PF00561"/>
    </source>
</evidence>
<comment type="caution">
    <text evidence="3">The sequence shown here is derived from an EMBL/GenBank/DDBJ whole genome shotgun (WGS) entry which is preliminary data.</text>
</comment>
<dbReference type="InterPro" id="IPR029058">
    <property type="entry name" value="AB_hydrolase_fold"/>
</dbReference>
<dbReference type="GO" id="GO:0016787">
    <property type="term" value="F:hydrolase activity"/>
    <property type="evidence" value="ECO:0007669"/>
    <property type="project" value="UniProtKB-KW"/>
</dbReference>
<dbReference type="InterPro" id="IPR050228">
    <property type="entry name" value="Carboxylesterase_BioH"/>
</dbReference>
<gene>
    <name evidence="3" type="ORF">DLM65_03460</name>
    <name evidence="2" type="ORF">JF886_12745</name>
</gene>
<dbReference type="AlphaFoldDB" id="A0A2W5ZII4"/>
<dbReference type="EMBL" id="QHBU01000063">
    <property type="protein sequence ID" value="PZR82626.1"/>
    <property type="molecule type" value="Genomic_DNA"/>
</dbReference>
<dbReference type="Proteomes" id="UP000606991">
    <property type="component" value="Unassembled WGS sequence"/>
</dbReference>
<accession>A0A934JX60</accession>
<accession>A0A2W5ZII4</accession>
<name>A0A2W5ZII4_9BACT</name>
<protein>
    <submittedName>
        <fullName evidence="2">Alpha/beta hydrolase</fullName>
    </submittedName>
</protein>